<keyword evidence="1" id="KW-0472">Membrane</keyword>
<gene>
    <name evidence="3" type="ORF">ENV67_00235</name>
</gene>
<comment type="caution">
    <text evidence="3">The sequence shown here is derived from an EMBL/GenBank/DDBJ whole genome shotgun (WGS) entry which is preliminary data.</text>
</comment>
<feature type="transmembrane region" description="Helical" evidence="1">
    <location>
        <begin position="108"/>
        <end position="126"/>
    </location>
</feature>
<dbReference type="InterPro" id="IPR046642">
    <property type="entry name" value="DUF6754"/>
</dbReference>
<sequence>MMILLILSLSVKAFDTPNDGGGSITIEVVGLNGDLKNGYVYRNSMEDTTFELRGLISRTSYKYVDDGAENGKEYLYKVELEFDDTTLTLFTGPVSAKAQWYDPTRTSVLIFLIIFSGFVLWFIQLARKNPEGLFIRKIPALDAIDEAVGRSTEMGKPTFFIHGLSGITDAGTLAALTILRRVSSKVAEYETPLIVTNYDPIVMAASSETVKQAYAEVGKIDNFNEKNIVYLTYEQFGYTAGVDGLMIRENPGAVFLQGYFYAESLILAETGHSVGAIQIAGTTAATQLPFFIAACDYVLIGEETLAASSYIGREPVMLGSVKGSDYGKLFIMIFIGIGVIFATIATILNIKGNSILMNAFNTFMGWL</sequence>
<reference evidence="3" key="1">
    <citation type="journal article" date="2020" name="mSystems">
        <title>Genome- and Community-Level Interaction Insights into Carbon Utilization and Element Cycling Functions of Hydrothermarchaeota in Hydrothermal Sediment.</title>
        <authorList>
            <person name="Zhou Z."/>
            <person name="Liu Y."/>
            <person name="Xu W."/>
            <person name="Pan J."/>
            <person name="Luo Z.H."/>
            <person name="Li M."/>
        </authorList>
    </citation>
    <scope>NUCLEOTIDE SEQUENCE [LARGE SCALE GENOMIC DNA]</scope>
    <source>
        <strain evidence="3">SpSt-780</strain>
    </source>
</reference>
<dbReference type="AlphaFoldDB" id="A0A7C4U670"/>
<keyword evidence="1" id="KW-1133">Transmembrane helix</keyword>
<dbReference type="EMBL" id="DTHG01000004">
    <property type="protein sequence ID" value="HGW90957.1"/>
    <property type="molecule type" value="Genomic_DNA"/>
</dbReference>
<feature type="domain" description="DUF6754" evidence="2">
    <location>
        <begin position="97"/>
        <end position="347"/>
    </location>
</feature>
<evidence type="ECO:0000259" key="2">
    <source>
        <dbReference type="Pfam" id="PF20539"/>
    </source>
</evidence>
<evidence type="ECO:0000256" key="1">
    <source>
        <dbReference type="SAM" id="Phobius"/>
    </source>
</evidence>
<feature type="transmembrane region" description="Helical" evidence="1">
    <location>
        <begin position="329"/>
        <end position="350"/>
    </location>
</feature>
<dbReference type="Pfam" id="PF20539">
    <property type="entry name" value="DUF6754"/>
    <property type="match status" value="1"/>
</dbReference>
<accession>A0A7C4U670</accession>
<organism evidence="3">
    <name type="scientific">candidate division WOR-3 bacterium</name>
    <dbReference type="NCBI Taxonomy" id="2052148"/>
    <lineage>
        <taxon>Bacteria</taxon>
        <taxon>Bacteria division WOR-3</taxon>
    </lineage>
</organism>
<evidence type="ECO:0000313" key="3">
    <source>
        <dbReference type="EMBL" id="HGW90957.1"/>
    </source>
</evidence>
<proteinExistence type="predicted"/>
<keyword evidence="1" id="KW-0812">Transmembrane</keyword>
<name>A0A7C4U670_UNCW3</name>
<protein>
    <recommendedName>
        <fullName evidence="2">DUF6754 domain-containing protein</fullName>
    </recommendedName>
</protein>